<evidence type="ECO:0000256" key="1">
    <source>
        <dbReference type="SAM" id="Phobius"/>
    </source>
</evidence>
<gene>
    <name evidence="2" type="ORF">GCM10022381_22900</name>
</gene>
<name>A0ABP7KJN4_9MICO</name>
<organism evidence="2 3">
    <name type="scientific">Leifsonia kafniensis</name>
    <dbReference type="NCBI Taxonomy" id="475957"/>
    <lineage>
        <taxon>Bacteria</taxon>
        <taxon>Bacillati</taxon>
        <taxon>Actinomycetota</taxon>
        <taxon>Actinomycetes</taxon>
        <taxon>Micrococcales</taxon>
        <taxon>Microbacteriaceae</taxon>
        <taxon>Leifsonia</taxon>
    </lineage>
</organism>
<dbReference type="Proteomes" id="UP001501803">
    <property type="component" value="Unassembled WGS sequence"/>
</dbReference>
<reference evidence="3" key="1">
    <citation type="journal article" date="2019" name="Int. J. Syst. Evol. Microbiol.">
        <title>The Global Catalogue of Microorganisms (GCM) 10K type strain sequencing project: providing services to taxonomists for standard genome sequencing and annotation.</title>
        <authorList>
            <consortium name="The Broad Institute Genomics Platform"/>
            <consortium name="The Broad Institute Genome Sequencing Center for Infectious Disease"/>
            <person name="Wu L."/>
            <person name="Ma J."/>
        </authorList>
    </citation>
    <scope>NUCLEOTIDE SEQUENCE [LARGE SCALE GENOMIC DNA]</scope>
    <source>
        <strain evidence="3">JCM 17021</strain>
    </source>
</reference>
<feature type="transmembrane region" description="Helical" evidence="1">
    <location>
        <begin position="56"/>
        <end position="75"/>
    </location>
</feature>
<evidence type="ECO:0000313" key="2">
    <source>
        <dbReference type="EMBL" id="GAA3880056.1"/>
    </source>
</evidence>
<keyword evidence="1" id="KW-0812">Transmembrane</keyword>
<keyword evidence="1" id="KW-1133">Transmembrane helix</keyword>
<dbReference type="EMBL" id="BAABCN010000006">
    <property type="protein sequence ID" value="GAA3880056.1"/>
    <property type="molecule type" value="Genomic_DNA"/>
</dbReference>
<protein>
    <submittedName>
        <fullName evidence="2">Uncharacterized protein</fullName>
    </submittedName>
</protein>
<accession>A0ABP7KJN4</accession>
<keyword evidence="3" id="KW-1185">Reference proteome</keyword>
<comment type="caution">
    <text evidence="2">The sequence shown here is derived from an EMBL/GenBank/DDBJ whole genome shotgun (WGS) entry which is preliminary data.</text>
</comment>
<evidence type="ECO:0000313" key="3">
    <source>
        <dbReference type="Proteomes" id="UP001501803"/>
    </source>
</evidence>
<sequence length="77" mass="7795">MQALLALLTPLAAIIVALVFAGLFAPWGLFVPLALAVFNVLRLVKGISVYGPAAGRITLVALNAALAALSVIGLVNA</sequence>
<feature type="transmembrane region" description="Helical" evidence="1">
    <location>
        <begin position="27"/>
        <end position="44"/>
    </location>
</feature>
<keyword evidence="1" id="KW-0472">Membrane</keyword>
<proteinExistence type="predicted"/>